<dbReference type="Gene3D" id="1.10.150.240">
    <property type="entry name" value="Putative phosphatase, domain 2"/>
    <property type="match status" value="1"/>
</dbReference>
<reference evidence="5" key="1">
    <citation type="submission" date="2024-07" db="EMBL/GenBank/DDBJ databases">
        <title>Complete genome sequence of Verrucomicrobiaceae bacterium NT6N.</title>
        <authorList>
            <person name="Huang C."/>
            <person name="Takami H."/>
            <person name="Hamasaki K."/>
        </authorList>
    </citation>
    <scope>NUCLEOTIDE SEQUENCE</scope>
    <source>
        <strain evidence="5">NT6N</strain>
    </source>
</reference>
<dbReference type="Pfam" id="PF13419">
    <property type="entry name" value="HAD_2"/>
    <property type="match status" value="1"/>
</dbReference>
<dbReference type="InterPro" id="IPR041492">
    <property type="entry name" value="HAD_2"/>
</dbReference>
<dbReference type="EMBL" id="AP026866">
    <property type="protein sequence ID" value="BDS05974.1"/>
    <property type="molecule type" value="Genomic_DNA"/>
</dbReference>
<evidence type="ECO:0000256" key="3">
    <source>
        <dbReference type="ARBA" id="ARBA00006171"/>
    </source>
</evidence>
<dbReference type="PRINTS" id="PR00413">
    <property type="entry name" value="HADHALOGNASE"/>
</dbReference>
<protein>
    <recommendedName>
        <fullName evidence="4">phosphoglycolate phosphatase</fullName>
        <ecNumber evidence="4">3.1.3.18</ecNumber>
    </recommendedName>
</protein>
<comment type="pathway">
    <text evidence="2">Organic acid metabolism; glycolate biosynthesis; glycolate from 2-phosphoglycolate: step 1/1.</text>
</comment>
<comment type="catalytic activity">
    <reaction evidence="1">
        <text>2-phosphoglycolate + H2O = glycolate + phosphate</text>
        <dbReference type="Rhea" id="RHEA:14369"/>
        <dbReference type="ChEBI" id="CHEBI:15377"/>
        <dbReference type="ChEBI" id="CHEBI:29805"/>
        <dbReference type="ChEBI" id="CHEBI:43474"/>
        <dbReference type="ChEBI" id="CHEBI:58033"/>
        <dbReference type="EC" id="3.1.3.18"/>
    </reaction>
</comment>
<dbReference type="InterPro" id="IPR006439">
    <property type="entry name" value="HAD-SF_hydro_IA"/>
</dbReference>
<comment type="similarity">
    <text evidence="3">Belongs to the HAD-like hydrolase superfamily. CbbY/CbbZ/Gph/YieH family.</text>
</comment>
<dbReference type="AlphaFoldDB" id="A0AAT9FJ23"/>
<accession>A0AAT9FJ23</accession>
<dbReference type="InterPro" id="IPR050155">
    <property type="entry name" value="HAD-like_hydrolase_sf"/>
</dbReference>
<evidence type="ECO:0000256" key="1">
    <source>
        <dbReference type="ARBA" id="ARBA00000830"/>
    </source>
</evidence>
<evidence type="ECO:0000256" key="4">
    <source>
        <dbReference type="ARBA" id="ARBA00013078"/>
    </source>
</evidence>
<gene>
    <name evidence="5" type="primary">gph</name>
    <name evidence="5" type="ORF">NT6N_10140</name>
</gene>
<evidence type="ECO:0000313" key="5">
    <source>
        <dbReference type="EMBL" id="BDS05974.1"/>
    </source>
</evidence>
<dbReference type="InterPro" id="IPR036412">
    <property type="entry name" value="HAD-like_sf"/>
</dbReference>
<dbReference type="Gene3D" id="3.40.50.1000">
    <property type="entry name" value="HAD superfamily/HAD-like"/>
    <property type="match status" value="1"/>
</dbReference>
<dbReference type="NCBIfam" id="TIGR01549">
    <property type="entry name" value="HAD-SF-IA-v1"/>
    <property type="match status" value="1"/>
</dbReference>
<dbReference type="SFLD" id="SFLDS00003">
    <property type="entry name" value="Haloacid_Dehalogenase"/>
    <property type="match status" value="1"/>
</dbReference>
<proteinExistence type="inferred from homology"/>
<dbReference type="SFLD" id="SFLDG01135">
    <property type="entry name" value="C1.5.6:_HAD__Beta-PGM__Phospha"/>
    <property type="match status" value="1"/>
</dbReference>
<dbReference type="GO" id="GO:0008967">
    <property type="term" value="F:phosphoglycolate phosphatase activity"/>
    <property type="evidence" value="ECO:0007669"/>
    <property type="project" value="UniProtKB-EC"/>
</dbReference>
<dbReference type="SUPFAM" id="SSF56784">
    <property type="entry name" value="HAD-like"/>
    <property type="match status" value="1"/>
</dbReference>
<organism evidence="5">
    <name type="scientific">Oceaniferula spumae</name>
    <dbReference type="NCBI Taxonomy" id="2979115"/>
    <lineage>
        <taxon>Bacteria</taxon>
        <taxon>Pseudomonadati</taxon>
        <taxon>Verrucomicrobiota</taxon>
        <taxon>Verrucomicrobiia</taxon>
        <taxon>Verrucomicrobiales</taxon>
        <taxon>Verrucomicrobiaceae</taxon>
        <taxon>Oceaniferula</taxon>
    </lineage>
</organism>
<dbReference type="InterPro" id="IPR023214">
    <property type="entry name" value="HAD_sf"/>
</dbReference>
<sequence length="230" mass="24842">MHSKDINWILRRVIRAVIFDLDGTLVHSLPGIAASLNRVLAKSEMPTHTESVVRGFIGDGMRVLVQRALTAENSDVDLDAMVDSLKEDYANTWTTGTAPYPDVTEVLHALLERGTGVAVLSNKPHIYCREITDKLFPRVPFTAVIGQRDGIPAKPDPSGAIAVAKELNIPVSEIAFLGDSTIDLLTARNAGMIPIAATWGYHDPPALAAENPTHSIHSISDLLPIIEASI</sequence>
<dbReference type="KEGG" id="osu:NT6N_10140"/>
<dbReference type="PANTHER" id="PTHR43434:SF1">
    <property type="entry name" value="PHOSPHOGLYCOLATE PHOSPHATASE"/>
    <property type="match status" value="1"/>
</dbReference>
<dbReference type="SFLD" id="SFLDG01129">
    <property type="entry name" value="C1.5:_HAD__Beta-PGM__Phosphata"/>
    <property type="match status" value="1"/>
</dbReference>
<dbReference type="GO" id="GO:0006281">
    <property type="term" value="P:DNA repair"/>
    <property type="evidence" value="ECO:0007669"/>
    <property type="project" value="TreeGrafter"/>
</dbReference>
<evidence type="ECO:0000256" key="2">
    <source>
        <dbReference type="ARBA" id="ARBA00004818"/>
    </source>
</evidence>
<dbReference type="InterPro" id="IPR023198">
    <property type="entry name" value="PGP-like_dom2"/>
</dbReference>
<dbReference type="EC" id="3.1.3.18" evidence="4"/>
<name>A0AAT9FJ23_9BACT</name>
<dbReference type="PANTHER" id="PTHR43434">
    <property type="entry name" value="PHOSPHOGLYCOLATE PHOSPHATASE"/>
    <property type="match status" value="1"/>
</dbReference>
<dbReference type="GO" id="GO:0005829">
    <property type="term" value="C:cytosol"/>
    <property type="evidence" value="ECO:0007669"/>
    <property type="project" value="TreeGrafter"/>
</dbReference>